<feature type="compositionally biased region" description="Pro residues" evidence="5">
    <location>
        <begin position="224"/>
        <end position="233"/>
    </location>
</feature>
<evidence type="ECO:0000256" key="5">
    <source>
        <dbReference type="SAM" id="MobiDB-lite"/>
    </source>
</evidence>
<sequence>MPPTPNPKNLAASLPILTLGGGASGGGRPPSKFESATVDLPTSVILLAAVDRGSDEMAPPDPEDGSREEKRTKASKLQEQGEGEEEATGLPSDVPRGHFAVYVGERRRRFVVPITLLDRPEFRYLLRRAKEEFGFTSAGGALVLPCEEVAFCSLTSALACARPRPAPPSDRDPLGTSDITAEETAAWFPDTLDDPLEKDLYTQLWYSTIADAAPQHEGTFPGPTSHPSPPLPPVGSSNVESSWAGDICSTFCDNNQVPRTSTGIRGKDAALQSNVPSGAGAHDGTSSSEKKGPNQRKDACVARADPTLQQGRLIHVMHIFLSGASPLNTEIQTNKASILDETIEYLKSLQMQVQVSSYYLNLHDPI</sequence>
<accession>A0A1D6L1V9</accession>
<keyword evidence="4" id="KW-0804">Transcription</keyword>
<dbReference type="SMR" id="A0A1D6L1V9"/>
<comment type="similarity">
    <text evidence="2">Belongs to the ARG7 family.</text>
</comment>
<dbReference type="Gene3D" id="4.10.280.10">
    <property type="entry name" value="Helix-loop-helix DNA-binding domain"/>
    <property type="match status" value="1"/>
</dbReference>
<feature type="compositionally biased region" description="Gly residues" evidence="5">
    <location>
        <begin position="19"/>
        <end position="28"/>
    </location>
</feature>
<feature type="compositionally biased region" description="Basic and acidic residues" evidence="5">
    <location>
        <begin position="288"/>
        <end position="299"/>
    </location>
</feature>
<dbReference type="Pfam" id="PF02519">
    <property type="entry name" value="Auxin_inducible"/>
    <property type="match status" value="1"/>
</dbReference>
<feature type="region of interest" description="Disordered" evidence="5">
    <location>
        <begin position="214"/>
        <end position="239"/>
    </location>
</feature>
<feature type="region of interest" description="Disordered" evidence="5">
    <location>
        <begin position="1"/>
        <end position="37"/>
    </location>
</feature>
<dbReference type="GO" id="GO:0046983">
    <property type="term" value="F:protein dimerization activity"/>
    <property type="evidence" value="ECO:0007669"/>
    <property type="project" value="InterPro"/>
</dbReference>
<comment type="similarity">
    <text evidence="1">Belongs to the bHLH protein family.</text>
</comment>
<keyword evidence="3" id="KW-0805">Transcription regulation</keyword>
<dbReference type="ExpressionAtlas" id="A0A1D6L1V9">
    <property type="expression patterns" value="baseline and differential"/>
</dbReference>
<evidence type="ECO:0000256" key="4">
    <source>
        <dbReference type="ARBA" id="ARBA00023163"/>
    </source>
</evidence>
<name>A0A1D6L1V9_MAIZE</name>
<protein>
    <submittedName>
        <fullName evidence="6">SAUR-like auxin-responsive protein family</fullName>
    </submittedName>
</protein>
<dbReference type="InParanoid" id="A0A1D6L1V9"/>
<dbReference type="PANTHER" id="PTHR31374">
    <property type="entry name" value="AUXIN-INDUCED PROTEIN-LIKE-RELATED"/>
    <property type="match status" value="1"/>
</dbReference>
<evidence type="ECO:0000313" key="6">
    <source>
        <dbReference type="EMBL" id="ONM08497.1"/>
    </source>
</evidence>
<reference evidence="6" key="1">
    <citation type="submission" date="2015-12" db="EMBL/GenBank/DDBJ databases">
        <title>Update maize B73 reference genome by single molecule sequencing technologies.</title>
        <authorList>
            <consortium name="Maize Genome Sequencing Project"/>
            <person name="Ware D."/>
        </authorList>
    </citation>
    <scope>NUCLEOTIDE SEQUENCE [LARGE SCALE GENOMIC DNA]</scope>
    <source>
        <tissue evidence="6">Seedling</tissue>
    </source>
</reference>
<evidence type="ECO:0000256" key="1">
    <source>
        <dbReference type="ARBA" id="ARBA00005510"/>
    </source>
</evidence>
<feature type="region of interest" description="Disordered" evidence="5">
    <location>
        <begin position="259"/>
        <end position="299"/>
    </location>
</feature>
<dbReference type="AlphaFoldDB" id="A0A1D6L1V9"/>
<proteinExistence type="inferred from homology"/>
<gene>
    <name evidence="6" type="ORF">ZEAMMB73_Zm00001d033729</name>
</gene>
<organism evidence="6">
    <name type="scientific">Zea mays</name>
    <name type="common">Maize</name>
    <dbReference type="NCBI Taxonomy" id="4577"/>
    <lineage>
        <taxon>Eukaryota</taxon>
        <taxon>Viridiplantae</taxon>
        <taxon>Streptophyta</taxon>
        <taxon>Embryophyta</taxon>
        <taxon>Tracheophyta</taxon>
        <taxon>Spermatophyta</taxon>
        <taxon>Magnoliopsida</taxon>
        <taxon>Liliopsida</taxon>
        <taxon>Poales</taxon>
        <taxon>Poaceae</taxon>
        <taxon>PACMAD clade</taxon>
        <taxon>Panicoideae</taxon>
        <taxon>Andropogonodae</taxon>
        <taxon>Andropogoneae</taxon>
        <taxon>Tripsacinae</taxon>
        <taxon>Zea</taxon>
    </lineage>
</organism>
<evidence type="ECO:0000256" key="3">
    <source>
        <dbReference type="ARBA" id="ARBA00023015"/>
    </source>
</evidence>
<evidence type="ECO:0000256" key="2">
    <source>
        <dbReference type="ARBA" id="ARBA00006974"/>
    </source>
</evidence>
<dbReference type="InterPro" id="IPR003676">
    <property type="entry name" value="SAUR_fam"/>
</dbReference>
<dbReference type="InterPro" id="IPR036638">
    <property type="entry name" value="HLH_DNA-bd_sf"/>
</dbReference>
<dbReference type="PANTHER" id="PTHR31374:SF405">
    <property type="entry name" value="OS06G0137400 PROTEIN"/>
    <property type="match status" value="1"/>
</dbReference>
<dbReference type="GO" id="GO:0009733">
    <property type="term" value="P:response to auxin"/>
    <property type="evidence" value="ECO:0007669"/>
    <property type="project" value="InterPro"/>
</dbReference>
<dbReference type="PaxDb" id="4577-GRMZM5G899865_P01"/>
<dbReference type="eggNOG" id="ENOG502QTIX">
    <property type="taxonomic scope" value="Eukaryota"/>
</dbReference>
<feature type="region of interest" description="Disordered" evidence="5">
    <location>
        <begin position="49"/>
        <end position="96"/>
    </location>
</feature>
<dbReference type="EMBL" id="CM007647">
    <property type="protein sequence ID" value="ONM08497.1"/>
    <property type="molecule type" value="Genomic_DNA"/>
</dbReference>
<dbReference type="SUPFAM" id="SSF47459">
    <property type="entry name" value="HLH, helix-loop-helix DNA-binding domain"/>
    <property type="match status" value="1"/>
</dbReference>